<organism evidence="4 5">
    <name type="scientific">Wickerhamomyces ciferrii (strain ATCC 14091 / BCRC 22168 / CBS 111 / JCM 3599 / NBRC 0793 / NRRL Y-1031 F-60-10)</name>
    <name type="common">Yeast</name>
    <name type="synonym">Pichia ciferrii</name>
    <dbReference type="NCBI Taxonomy" id="1206466"/>
    <lineage>
        <taxon>Eukaryota</taxon>
        <taxon>Fungi</taxon>
        <taxon>Dikarya</taxon>
        <taxon>Ascomycota</taxon>
        <taxon>Saccharomycotina</taxon>
        <taxon>Saccharomycetes</taxon>
        <taxon>Phaffomycetales</taxon>
        <taxon>Wickerhamomycetaceae</taxon>
        <taxon>Wickerhamomyces</taxon>
    </lineage>
</organism>
<dbReference type="SUPFAM" id="SSF55724">
    <property type="entry name" value="Mog1p/PsbP-like"/>
    <property type="match status" value="1"/>
</dbReference>
<keyword evidence="5" id="KW-1185">Reference proteome</keyword>
<dbReference type="GO" id="GO:0031267">
    <property type="term" value="F:small GTPase binding"/>
    <property type="evidence" value="ECO:0007669"/>
    <property type="project" value="TreeGrafter"/>
</dbReference>
<dbReference type="Gene3D" id="3.40.1000.10">
    <property type="entry name" value="Mog1/PsbP, alpha/beta/alpha sandwich"/>
    <property type="match status" value="1"/>
</dbReference>
<accession>K0KIM4</accession>
<keyword evidence="3" id="KW-0653">Protein transport</keyword>
<dbReference type="PANTHER" id="PTHR15837:SF0">
    <property type="entry name" value="RAN GUANINE NUCLEOTIDE RELEASE FACTOR"/>
    <property type="match status" value="1"/>
</dbReference>
<gene>
    <name evidence="4" type="ORF">BN7_550</name>
</gene>
<evidence type="ECO:0000313" key="4">
    <source>
        <dbReference type="EMBL" id="CCH41013.1"/>
    </source>
</evidence>
<dbReference type="FunCoup" id="K0KIM4">
    <property type="interactions" value="280"/>
</dbReference>
<name>K0KIM4_WICCF</name>
<dbReference type="Proteomes" id="UP000009328">
    <property type="component" value="Unassembled WGS sequence"/>
</dbReference>
<evidence type="ECO:0000256" key="3">
    <source>
        <dbReference type="ARBA" id="ARBA00022927"/>
    </source>
</evidence>
<dbReference type="InterPro" id="IPR016123">
    <property type="entry name" value="Mog1/PsbP_a/b/a-sand"/>
</dbReference>
<dbReference type="GO" id="GO:0005634">
    <property type="term" value="C:nucleus"/>
    <property type="evidence" value="ECO:0007669"/>
    <property type="project" value="TreeGrafter"/>
</dbReference>
<dbReference type="STRING" id="1206466.K0KIM4"/>
<dbReference type="InParanoid" id="K0KIM4"/>
<dbReference type="EMBL" id="CAIF01000011">
    <property type="protein sequence ID" value="CCH41013.1"/>
    <property type="molecule type" value="Genomic_DNA"/>
</dbReference>
<comment type="similarity">
    <text evidence="1">Belongs to the MOG1 family.</text>
</comment>
<evidence type="ECO:0000256" key="1">
    <source>
        <dbReference type="ARBA" id="ARBA00010307"/>
    </source>
</evidence>
<proteinExistence type="inferred from homology"/>
<keyword evidence="2" id="KW-0813">Transport</keyword>
<dbReference type="GO" id="GO:0006606">
    <property type="term" value="P:protein import into nucleus"/>
    <property type="evidence" value="ECO:0007669"/>
    <property type="project" value="TreeGrafter"/>
</dbReference>
<dbReference type="eggNOG" id="KOG3329">
    <property type="taxonomic scope" value="Eukaryota"/>
</dbReference>
<reference evidence="4 5" key="1">
    <citation type="journal article" date="2012" name="Eukaryot. Cell">
        <title>Draft genome sequence of Wickerhamomyces ciferrii NRRL Y-1031 F-60-10.</title>
        <authorList>
            <person name="Schneider J."/>
            <person name="Andrea H."/>
            <person name="Blom J."/>
            <person name="Jaenicke S."/>
            <person name="Ruckert C."/>
            <person name="Schorsch C."/>
            <person name="Szczepanowski R."/>
            <person name="Farwick M."/>
            <person name="Goesmann A."/>
            <person name="Puhler A."/>
            <person name="Schaffer S."/>
            <person name="Tauch A."/>
            <person name="Kohler T."/>
            <person name="Brinkrolf K."/>
        </authorList>
    </citation>
    <scope>NUCLEOTIDE SEQUENCE [LARGE SCALE GENOMIC DNA]</scope>
    <source>
        <strain evidence="5">ATCC 14091 / BCRC 22168 / CBS 111 / JCM 3599 / NBRC 0793 / NRRL Y-1031 F-60-10</strain>
    </source>
</reference>
<sequence>MVSFETKELYGGAITTQIPKGLIDASDLRQIPDTQEVFLNPSENTKDYTILHKDDSIIVDLMERIEGEDLEAIKEHFSEIAALNDSSNSWKLFAVDQTSNKLNTKAYIAIGLEPAMKWGRDESKGLDYKPTLAVVLGIIRLDKVETDVLITQNVLISDKEELQDLEKLTDLSDEQNKAAKRISLADGIVKQAINTLEIKDWNLFG</sequence>
<dbReference type="InterPro" id="IPR007681">
    <property type="entry name" value="Mog1"/>
</dbReference>
<dbReference type="HOGENOM" id="CLU_081345_1_2_1"/>
<dbReference type="PANTHER" id="PTHR15837">
    <property type="entry name" value="RAN GUANINE NUCLEOTIDE RELEASE FACTOR"/>
    <property type="match status" value="1"/>
</dbReference>
<comment type="caution">
    <text evidence="4">The sequence shown here is derived from an EMBL/GenBank/DDBJ whole genome shotgun (WGS) entry which is preliminary data.</text>
</comment>
<dbReference type="Pfam" id="PF04603">
    <property type="entry name" value="Mog1"/>
    <property type="match status" value="1"/>
</dbReference>
<evidence type="ECO:0000313" key="5">
    <source>
        <dbReference type="Proteomes" id="UP000009328"/>
    </source>
</evidence>
<protein>
    <submittedName>
        <fullName evidence="4">Ran guanine nucleotide release factor</fullName>
    </submittedName>
</protein>
<evidence type="ECO:0000256" key="2">
    <source>
        <dbReference type="ARBA" id="ARBA00022448"/>
    </source>
</evidence>
<dbReference type="AlphaFoldDB" id="K0KIM4"/>
<dbReference type="GO" id="GO:0005085">
    <property type="term" value="F:guanyl-nucleotide exchange factor activity"/>
    <property type="evidence" value="ECO:0007669"/>
    <property type="project" value="TreeGrafter"/>
</dbReference>